<dbReference type="InterPro" id="IPR036390">
    <property type="entry name" value="WH_DNA-bd_sf"/>
</dbReference>
<evidence type="ECO:0000256" key="2">
    <source>
        <dbReference type="ARBA" id="ARBA00023125"/>
    </source>
</evidence>
<dbReference type="GO" id="GO:0003677">
    <property type="term" value="F:DNA binding"/>
    <property type="evidence" value="ECO:0007669"/>
    <property type="project" value="UniProtKB-KW"/>
</dbReference>
<feature type="domain" description="HTH hxlR-type" evidence="4">
    <location>
        <begin position="101"/>
        <end position="168"/>
    </location>
</feature>
<dbReference type="InterPro" id="IPR002577">
    <property type="entry name" value="HTH_HxlR"/>
</dbReference>
<dbReference type="OrthoDB" id="7351781at2"/>
<dbReference type="Pfam" id="PF01638">
    <property type="entry name" value="HxlR"/>
    <property type="match status" value="1"/>
</dbReference>
<gene>
    <name evidence="5" type="ORF">RUA4292_04492</name>
</gene>
<keyword evidence="1" id="KW-0805">Transcription regulation</keyword>
<keyword evidence="2" id="KW-0238">DNA-binding</keyword>
<dbReference type="SUPFAM" id="SSF46785">
    <property type="entry name" value="Winged helix' DNA-binding domain"/>
    <property type="match status" value="2"/>
</dbReference>
<dbReference type="AlphaFoldDB" id="A0A0N7LRA6"/>
<evidence type="ECO:0000313" key="5">
    <source>
        <dbReference type="EMBL" id="CUH50284.1"/>
    </source>
</evidence>
<dbReference type="InterPro" id="IPR036388">
    <property type="entry name" value="WH-like_DNA-bd_sf"/>
</dbReference>
<dbReference type="GeneID" id="55495613"/>
<evidence type="ECO:0000256" key="1">
    <source>
        <dbReference type="ARBA" id="ARBA00023015"/>
    </source>
</evidence>
<evidence type="ECO:0000259" key="4">
    <source>
        <dbReference type="Pfam" id="PF01638"/>
    </source>
</evidence>
<reference evidence="5 6" key="1">
    <citation type="submission" date="2015-09" db="EMBL/GenBank/DDBJ databases">
        <authorList>
            <consortium name="Swine Surveillance"/>
        </authorList>
    </citation>
    <scope>NUCLEOTIDE SEQUENCE [LARGE SCALE GENOMIC DNA]</scope>
    <source>
        <strain evidence="5 6">CECT 4292</strain>
    </source>
</reference>
<dbReference type="Proteomes" id="UP000050783">
    <property type="component" value="Unassembled WGS sequence"/>
</dbReference>
<sequence>MDITILVKLTSRAWSLNILALMHKGMPGRQAPLLAATRAGRTAFAHSLDHLIQLGFLERNPGHGHPLRPGFRLTQAGVSAAEIASRIVNAVPDDADFALLRRNWTAPILALTDRPQRFSTLKSGLITISDRALSTSLLRLEEQAWIRRDIDATHRLPFPTYRAVNQGIAVNRAISLVA</sequence>
<dbReference type="EMBL" id="CYPU01000073">
    <property type="protein sequence ID" value="CUH50284.1"/>
    <property type="molecule type" value="Genomic_DNA"/>
</dbReference>
<evidence type="ECO:0000256" key="3">
    <source>
        <dbReference type="ARBA" id="ARBA00023163"/>
    </source>
</evidence>
<proteinExistence type="predicted"/>
<protein>
    <submittedName>
        <fullName evidence="5">HxlR-like helix-turn-helix</fullName>
    </submittedName>
</protein>
<dbReference type="PANTHER" id="PTHR33204:SF37">
    <property type="entry name" value="HTH-TYPE TRANSCRIPTIONAL REGULATOR YODB"/>
    <property type="match status" value="1"/>
</dbReference>
<dbReference type="RefSeq" id="WP_058279593.1">
    <property type="nucleotide sequence ID" value="NZ_CYPU01000073.1"/>
</dbReference>
<dbReference type="STRING" id="81569.RUM4293_03269"/>
<accession>A0A0N7LRA6</accession>
<evidence type="ECO:0000313" key="6">
    <source>
        <dbReference type="Proteomes" id="UP000050783"/>
    </source>
</evidence>
<organism evidence="5 6">
    <name type="scientific">Ruegeria atlantica</name>
    <dbReference type="NCBI Taxonomy" id="81569"/>
    <lineage>
        <taxon>Bacteria</taxon>
        <taxon>Pseudomonadati</taxon>
        <taxon>Pseudomonadota</taxon>
        <taxon>Alphaproteobacteria</taxon>
        <taxon>Rhodobacterales</taxon>
        <taxon>Roseobacteraceae</taxon>
        <taxon>Ruegeria</taxon>
    </lineage>
</organism>
<dbReference type="Gene3D" id="1.10.10.10">
    <property type="entry name" value="Winged helix-like DNA-binding domain superfamily/Winged helix DNA-binding domain"/>
    <property type="match status" value="2"/>
</dbReference>
<dbReference type="PANTHER" id="PTHR33204">
    <property type="entry name" value="TRANSCRIPTIONAL REGULATOR, MARR FAMILY"/>
    <property type="match status" value="1"/>
</dbReference>
<keyword evidence="3" id="KW-0804">Transcription</keyword>
<name>A0A0N7LRA6_9RHOB</name>